<evidence type="ECO:0000313" key="5">
    <source>
        <dbReference type="WBParaSite" id="maker-unitig_26086-snap-gene-0.2-mRNA-1"/>
    </source>
</evidence>
<accession>A0A1I8FAA7</accession>
<feature type="transmembrane region" description="Helical" evidence="3">
    <location>
        <begin position="328"/>
        <end position="344"/>
    </location>
</feature>
<proteinExistence type="predicted"/>
<dbReference type="AlphaFoldDB" id="A0A1I8FAA7"/>
<keyword evidence="3" id="KW-0472">Membrane</keyword>
<feature type="coiled-coil region" evidence="1">
    <location>
        <begin position="602"/>
        <end position="632"/>
    </location>
</feature>
<protein>
    <submittedName>
        <fullName evidence="5">DUF202 domain-containing protein</fullName>
    </submittedName>
</protein>
<feature type="region of interest" description="Disordered" evidence="2">
    <location>
        <begin position="50"/>
        <end position="75"/>
    </location>
</feature>
<dbReference type="Proteomes" id="UP000095280">
    <property type="component" value="Unplaced"/>
</dbReference>
<evidence type="ECO:0000256" key="1">
    <source>
        <dbReference type="SAM" id="Coils"/>
    </source>
</evidence>
<feature type="compositionally biased region" description="Low complexity" evidence="2">
    <location>
        <begin position="220"/>
        <end position="247"/>
    </location>
</feature>
<keyword evidence="3" id="KW-1133">Transmembrane helix</keyword>
<evidence type="ECO:0000256" key="3">
    <source>
        <dbReference type="SAM" id="Phobius"/>
    </source>
</evidence>
<feature type="transmembrane region" description="Helical" evidence="3">
    <location>
        <begin position="356"/>
        <end position="379"/>
    </location>
</feature>
<evidence type="ECO:0000256" key="2">
    <source>
        <dbReference type="SAM" id="MobiDB-lite"/>
    </source>
</evidence>
<organism evidence="4 5">
    <name type="scientific">Macrostomum lignano</name>
    <dbReference type="NCBI Taxonomy" id="282301"/>
    <lineage>
        <taxon>Eukaryota</taxon>
        <taxon>Metazoa</taxon>
        <taxon>Spiralia</taxon>
        <taxon>Lophotrochozoa</taxon>
        <taxon>Platyhelminthes</taxon>
        <taxon>Rhabditophora</taxon>
        <taxon>Macrostomorpha</taxon>
        <taxon>Macrostomida</taxon>
        <taxon>Macrostomidae</taxon>
        <taxon>Macrostomum</taxon>
    </lineage>
</organism>
<name>A0A1I8FAA7_9PLAT</name>
<feature type="compositionally biased region" description="Polar residues" evidence="2">
    <location>
        <begin position="589"/>
        <end position="601"/>
    </location>
</feature>
<feature type="transmembrane region" description="Helical" evidence="3">
    <location>
        <begin position="391"/>
        <end position="414"/>
    </location>
</feature>
<feature type="compositionally biased region" description="Low complexity" evidence="2">
    <location>
        <begin position="121"/>
        <end position="134"/>
    </location>
</feature>
<keyword evidence="3" id="KW-0812">Transmembrane</keyword>
<feature type="region of interest" description="Disordered" evidence="2">
    <location>
        <begin position="189"/>
        <end position="291"/>
    </location>
</feature>
<dbReference type="WBParaSite" id="maker-unitig_26086-snap-gene-0.2-mRNA-1">
    <property type="protein sequence ID" value="maker-unitig_26086-snap-gene-0.2-mRNA-1"/>
    <property type="gene ID" value="maker-unitig_26086-snap-gene-0.2"/>
</dbReference>
<reference evidence="5" key="1">
    <citation type="submission" date="2016-11" db="UniProtKB">
        <authorList>
            <consortium name="WormBaseParasite"/>
        </authorList>
    </citation>
    <scope>IDENTIFICATION</scope>
</reference>
<keyword evidence="4" id="KW-1185">Reference proteome</keyword>
<keyword evidence="1" id="KW-0175">Coiled coil</keyword>
<evidence type="ECO:0000313" key="4">
    <source>
        <dbReference type="Proteomes" id="UP000095280"/>
    </source>
</evidence>
<feature type="region of interest" description="Disordered" evidence="2">
    <location>
        <begin position="581"/>
        <end position="602"/>
    </location>
</feature>
<feature type="region of interest" description="Disordered" evidence="2">
    <location>
        <begin position="114"/>
        <end position="137"/>
    </location>
</feature>
<feature type="compositionally biased region" description="Basic and acidic residues" evidence="2">
    <location>
        <begin position="202"/>
        <end position="214"/>
    </location>
</feature>
<sequence>MGPVDGEPPCLSSGGSCIQGAAGDAAGPAIPPLLRTFDINEFVEIVPEGLHERPGGRDHQRRHGVQPKPGERRKDGIKGLVCRNCLNDEGRVSSPEARLAQLTQFWQLQWVGADDSEAEETPATTPGRTGAAAPDRPCATRWSPWRLEDFDTIPQALLLAKILRSLGRRRDIEDVYATRLPKMAHHLGEGIAHAGPPQHQGCRRDTEQLPDHGAGHACRSTPSAATASWSWRPRANPAASSSSTSCSHPERRRPLRAHEKRTGAPASRACALRQGGRKQQKQPEESSSRGRGLSPLAELLRFRMHVTSAAHQLRAAAVLRGQFQMGRAFSVGEIICYLTLLGFLNNSTVHNPFQRYWSLVLLTTTCLVYWGACSTYRWCWRASARKLQDDVAHAGLLPFLFILFVLMFGFGVTFHARNTPRAMSIQSTGTEGRESASEIILGMFRNTFYGHRGRILLLNVIVAMFSKTIDAIDSESKAMCAVREVRPYRGVQHQVALPPPFNILSELRKPGVLRLAPTVPPLRRRARAARRCRCCRRGRARIPQPPRQPGHPHDCQGVPAQALYYQALAFRNRRFVPQRRGAETRRTWTKQQRSSSSSVNALNERMERFDRIEETVKQLESLVKELKAISLRGPSNISNKRASVLAMPYIEEGREEGPA</sequence>